<dbReference type="InterPro" id="IPR006059">
    <property type="entry name" value="SBP"/>
</dbReference>
<name>A0A268A8C2_9BACI</name>
<dbReference type="RefSeq" id="WP_095261404.1">
    <property type="nucleotide sequence ID" value="NZ_NPBV01000024.1"/>
</dbReference>
<dbReference type="PANTHER" id="PTHR30006">
    <property type="entry name" value="THIAMINE-BINDING PERIPLASMIC PROTEIN-RELATED"/>
    <property type="match status" value="1"/>
</dbReference>
<dbReference type="SUPFAM" id="SSF53850">
    <property type="entry name" value="Periplasmic binding protein-like II"/>
    <property type="match status" value="1"/>
</dbReference>
<dbReference type="AlphaFoldDB" id="A0A268A8C2"/>
<keyword evidence="1 2" id="KW-0732">Signal</keyword>
<evidence type="ECO:0000256" key="1">
    <source>
        <dbReference type="ARBA" id="ARBA00022729"/>
    </source>
</evidence>
<feature type="signal peptide" evidence="2">
    <location>
        <begin position="1"/>
        <end position="22"/>
    </location>
</feature>
<dbReference type="EMBL" id="NPBV01000024">
    <property type="protein sequence ID" value="PAD20370.1"/>
    <property type="molecule type" value="Genomic_DNA"/>
</dbReference>
<dbReference type="CDD" id="cd13589">
    <property type="entry name" value="PBP2_polyamine_RpCGA009"/>
    <property type="match status" value="1"/>
</dbReference>
<dbReference type="Gene3D" id="3.40.190.10">
    <property type="entry name" value="Periplasmic binding protein-like II"/>
    <property type="match status" value="2"/>
</dbReference>
<proteinExistence type="predicted"/>
<sequence>MNGRIKMLFGSAAIASALTLSACGSDSAGAGKEKLVISTWGFSEDFFNEDVYAPFEEEHNVDIVVETGNNAERLNKIRQGNSDVDLVYLSDYYAQQGVDDGLFEELDSSKLTNLDKIYETAKSPNGEGYGPAYTIGQFGIAYNPEMVKGPVTSWKDLWNAEWESNVAIPGITTTTGPMFLDAASKVSGNNSFNEDAAFKQLDALKPNIVNEYNQTSEFINMFGQGEIAGGPIMEMYFSSLKEAVPAAEFVTPEEGGYAVMNTVNVVKDSDQKELAEEFINYQLSTDVQEKTAKAKVDSPVNTEVVLSDEEQEGVTYGEDVIEKLNILPADFLVENSKQWIDRWNKEVTK</sequence>
<dbReference type="PROSITE" id="PS51257">
    <property type="entry name" value="PROKAR_LIPOPROTEIN"/>
    <property type="match status" value="1"/>
</dbReference>
<protein>
    <submittedName>
        <fullName evidence="3">Spermidine/putrescine ABC transporter substrate-binding protein</fullName>
    </submittedName>
</protein>
<dbReference type="PANTHER" id="PTHR30006:SF2">
    <property type="entry name" value="ABC TRANSPORTER SUBSTRATE-BINDING PROTEIN"/>
    <property type="match status" value="1"/>
</dbReference>
<organism evidence="3 4">
    <name type="scientific">Terribacillus saccharophilus</name>
    <dbReference type="NCBI Taxonomy" id="361277"/>
    <lineage>
        <taxon>Bacteria</taxon>
        <taxon>Bacillati</taxon>
        <taxon>Bacillota</taxon>
        <taxon>Bacilli</taxon>
        <taxon>Bacillales</taxon>
        <taxon>Bacillaceae</taxon>
        <taxon>Terribacillus</taxon>
    </lineage>
</organism>
<dbReference type="Pfam" id="PF13416">
    <property type="entry name" value="SBP_bac_8"/>
    <property type="match status" value="1"/>
</dbReference>
<evidence type="ECO:0000313" key="3">
    <source>
        <dbReference type="EMBL" id="PAD20370.1"/>
    </source>
</evidence>
<accession>A0A268A8C2</accession>
<feature type="chain" id="PRO_5039004797" evidence="2">
    <location>
        <begin position="23"/>
        <end position="349"/>
    </location>
</feature>
<evidence type="ECO:0000313" key="4">
    <source>
        <dbReference type="Proteomes" id="UP000216013"/>
    </source>
</evidence>
<dbReference type="GO" id="GO:0030288">
    <property type="term" value="C:outer membrane-bounded periplasmic space"/>
    <property type="evidence" value="ECO:0007669"/>
    <property type="project" value="TreeGrafter"/>
</dbReference>
<dbReference type="GO" id="GO:0019808">
    <property type="term" value="F:polyamine binding"/>
    <property type="evidence" value="ECO:0007669"/>
    <property type="project" value="InterPro"/>
</dbReference>
<dbReference type="PRINTS" id="PR00909">
    <property type="entry name" value="SPERMDNBNDNG"/>
</dbReference>
<reference evidence="3 4" key="1">
    <citation type="submission" date="2017-07" db="EMBL/GenBank/DDBJ databases">
        <title>Isolation and whole genome analysis of endospore-forming bacteria from heroin.</title>
        <authorList>
            <person name="Kalinowski J."/>
            <person name="Ahrens B."/>
            <person name="Al-Dilaimi A."/>
            <person name="Winkler A."/>
            <person name="Wibberg D."/>
            <person name="Schleenbecker U."/>
            <person name="Ruckert C."/>
            <person name="Wolfel R."/>
            <person name="Grass G."/>
        </authorList>
    </citation>
    <scope>NUCLEOTIDE SEQUENCE [LARGE SCALE GENOMIC DNA]</scope>
    <source>
        <strain evidence="3 4">7528</strain>
    </source>
</reference>
<evidence type="ECO:0000256" key="2">
    <source>
        <dbReference type="SAM" id="SignalP"/>
    </source>
</evidence>
<dbReference type="GO" id="GO:0015888">
    <property type="term" value="P:thiamine transport"/>
    <property type="evidence" value="ECO:0007669"/>
    <property type="project" value="TreeGrafter"/>
</dbReference>
<gene>
    <name evidence="3" type="ORF">CHH64_14910</name>
</gene>
<dbReference type="GO" id="GO:0030975">
    <property type="term" value="F:thiamine binding"/>
    <property type="evidence" value="ECO:0007669"/>
    <property type="project" value="TreeGrafter"/>
</dbReference>
<dbReference type="Proteomes" id="UP000216013">
    <property type="component" value="Unassembled WGS sequence"/>
</dbReference>
<dbReference type="InterPro" id="IPR001188">
    <property type="entry name" value="Sperm_putr-bd"/>
</dbReference>
<dbReference type="GO" id="GO:0015846">
    <property type="term" value="P:polyamine transport"/>
    <property type="evidence" value="ECO:0007669"/>
    <property type="project" value="InterPro"/>
</dbReference>
<dbReference type="GO" id="GO:0030976">
    <property type="term" value="F:thiamine pyrophosphate binding"/>
    <property type="evidence" value="ECO:0007669"/>
    <property type="project" value="TreeGrafter"/>
</dbReference>
<comment type="caution">
    <text evidence="3">The sequence shown here is derived from an EMBL/GenBank/DDBJ whole genome shotgun (WGS) entry which is preliminary data.</text>
</comment>